<dbReference type="KEGG" id="fgl:EM308_15650"/>
<dbReference type="RefSeq" id="WP_035635757.1">
    <property type="nucleotide sequence ID" value="NZ_CP017479.1"/>
</dbReference>
<dbReference type="EMBL" id="CP017479">
    <property type="protein sequence ID" value="AOW10807.1"/>
    <property type="molecule type" value="Genomic_DNA"/>
</dbReference>
<sequence length="64" mass="6841">MKKILFAIGSIVAMIIVSSCSADSLDDVKNENAINKSQITSDTLRVAPAQLMDDGVDDKDKAKT</sequence>
<dbReference type="AlphaFoldDB" id="A0AAC9I6Y6"/>
<evidence type="ECO:0000313" key="3">
    <source>
        <dbReference type="Proteomes" id="UP000175968"/>
    </source>
</evidence>
<name>A0AAC9I6Y6_9FLAO</name>
<proteinExistence type="predicted"/>
<evidence type="ECO:0000313" key="2">
    <source>
        <dbReference type="EMBL" id="AOW10807.1"/>
    </source>
</evidence>
<evidence type="ECO:0000256" key="1">
    <source>
        <dbReference type="SAM" id="SignalP"/>
    </source>
</evidence>
<keyword evidence="1" id="KW-0732">Signal</keyword>
<dbReference type="PROSITE" id="PS51257">
    <property type="entry name" value="PROKAR_LIPOPROTEIN"/>
    <property type="match status" value="1"/>
</dbReference>
<gene>
    <name evidence="2" type="ORF">EM308_15650</name>
</gene>
<accession>A0AAC9I6Y6</accession>
<keyword evidence="3" id="KW-1185">Reference proteome</keyword>
<feature type="signal peptide" evidence="1">
    <location>
        <begin position="1"/>
        <end position="22"/>
    </location>
</feature>
<dbReference type="Proteomes" id="UP000175968">
    <property type="component" value="Chromosome"/>
</dbReference>
<organism evidence="2 3">
    <name type="scientific">Flavobacterium gilvum</name>
    <dbReference type="NCBI Taxonomy" id="1492737"/>
    <lineage>
        <taxon>Bacteria</taxon>
        <taxon>Pseudomonadati</taxon>
        <taxon>Bacteroidota</taxon>
        <taxon>Flavobacteriia</taxon>
        <taxon>Flavobacteriales</taxon>
        <taxon>Flavobacteriaceae</taxon>
        <taxon>Flavobacterium</taxon>
    </lineage>
</organism>
<feature type="chain" id="PRO_5042093746" evidence="1">
    <location>
        <begin position="23"/>
        <end position="64"/>
    </location>
</feature>
<protein>
    <submittedName>
        <fullName evidence="2">Uncharacterized protein</fullName>
    </submittedName>
</protein>
<reference evidence="2 3" key="1">
    <citation type="submission" date="2016-10" db="EMBL/GenBank/DDBJ databases">
        <title>Flavobacterium gilvum sp. nov., isolated from stream water.</title>
        <authorList>
            <person name="Shin S.-K."/>
            <person name="Cho Y.-J."/>
            <person name="Yi H."/>
        </authorList>
    </citation>
    <scope>NUCLEOTIDE SEQUENCE [LARGE SCALE GENOMIC DNA]</scope>
    <source>
        <strain evidence="2 3">EM1308</strain>
    </source>
</reference>